<feature type="transmembrane region" description="Helical" evidence="1">
    <location>
        <begin position="382"/>
        <end position="403"/>
    </location>
</feature>
<dbReference type="Proteomes" id="UP000325577">
    <property type="component" value="Linkage Group LG3"/>
</dbReference>
<gene>
    <name evidence="2" type="ORF">F0562_007451</name>
</gene>
<name>A0A5J5A6N2_9ASTE</name>
<sequence>MASSSSEAELKDKLLHRVGKKMETASLSPSQWSIYNVPQRLRKINETAYSPCIISVGPLHRNDGSLQVMEAYKYFYMQSIVERTQDPEKTKADICAAISSLEKEARANYAEKISHRDYELAEILLVDGCFILELFFRDRQPRLSERGVDPLIETEWMKGITDPEQTDSGPEPPESLSEYALHFFQPVLKFDDKLVKNNYGTNMHLLDLLRKCCGPSIPRKKPKSEDLMYVAGATKLKRAGIRLEPRQPHSTLSDMNFEDGVLAIPPLCVDDMTEPLFRNLIAFEQCHLDCEHKISSYASFMDSLINTPEDVELLEEKGIIKNYLGDSKSVSKLFNNLCKEIVVKPNFFQEQSEKIDEYYNSVYHRYKEILRSDYCPDPCRTIAFLAATTLLIISILQTVYTVAF</sequence>
<dbReference type="AlphaFoldDB" id="A0A5J5A6N2"/>
<reference evidence="2 3" key="1">
    <citation type="submission" date="2019-09" db="EMBL/GenBank/DDBJ databases">
        <title>A chromosome-level genome assembly of the Chinese tupelo Nyssa sinensis.</title>
        <authorList>
            <person name="Yang X."/>
            <person name="Kang M."/>
            <person name="Yang Y."/>
            <person name="Xiong H."/>
            <person name="Wang M."/>
            <person name="Zhang Z."/>
            <person name="Wang Z."/>
            <person name="Wu H."/>
            <person name="Ma T."/>
            <person name="Liu J."/>
            <person name="Xi Z."/>
        </authorList>
    </citation>
    <scope>NUCLEOTIDE SEQUENCE [LARGE SCALE GENOMIC DNA]</scope>
    <source>
        <strain evidence="2">J267</strain>
        <tissue evidence="2">Leaf</tissue>
    </source>
</reference>
<dbReference type="InterPro" id="IPR004158">
    <property type="entry name" value="DUF247_pln"/>
</dbReference>
<dbReference type="PANTHER" id="PTHR31170">
    <property type="entry name" value="BNAC04G53230D PROTEIN"/>
    <property type="match status" value="1"/>
</dbReference>
<evidence type="ECO:0000313" key="2">
    <source>
        <dbReference type="EMBL" id="KAA8525596.1"/>
    </source>
</evidence>
<dbReference type="PANTHER" id="PTHR31170:SF25">
    <property type="entry name" value="BNAA09G04570D PROTEIN"/>
    <property type="match status" value="1"/>
</dbReference>
<proteinExistence type="predicted"/>
<keyword evidence="1" id="KW-0472">Membrane</keyword>
<keyword evidence="1" id="KW-1133">Transmembrane helix</keyword>
<organism evidence="2 3">
    <name type="scientific">Nyssa sinensis</name>
    <dbReference type="NCBI Taxonomy" id="561372"/>
    <lineage>
        <taxon>Eukaryota</taxon>
        <taxon>Viridiplantae</taxon>
        <taxon>Streptophyta</taxon>
        <taxon>Embryophyta</taxon>
        <taxon>Tracheophyta</taxon>
        <taxon>Spermatophyta</taxon>
        <taxon>Magnoliopsida</taxon>
        <taxon>eudicotyledons</taxon>
        <taxon>Gunneridae</taxon>
        <taxon>Pentapetalae</taxon>
        <taxon>asterids</taxon>
        <taxon>Cornales</taxon>
        <taxon>Nyssaceae</taxon>
        <taxon>Nyssa</taxon>
    </lineage>
</organism>
<dbReference type="EMBL" id="CM018046">
    <property type="protein sequence ID" value="KAA8525596.1"/>
    <property type="molecule type" value="Genomic_DNA"/>
</dbReference>
<dbReference type="OrthoDB" id="591587at2759"/>
<accession>A0A5J5A6N2</accession>
<keyword evidence="3" id="KW-1185">Reference proteome</keyword>
<evidence type="ECO:0000256" key="1">
    <source>
        <dbReference type="SAM" id="Phobius"/>
    </source>
</evidence>
<protein>
    <submittedName>
        <fullName evidence="2">Uncharacterized protein</fullName>
    </submittedName>
</protein>
<evidence type="ECO:0000313" key="3">
    <source>
        <dbReference type="Proteomes" id="UP000325577"/>
    </source>
</evidence>
<keyword evidence="1" id="KW-0812">Transmembrane</keyword>
<dbReference type="Pfam" id="PF03140">
    <property type="entry name" value="DUF247"/>
    <property type="match status" value="2"/>
</dbReference>